<reference evidence="4" key="2">
    <citation type="submission" date="2022-09" db="EMBL/GenBank/DDBJ databases">
        <title>Biosynthetic gene clusters of Dactylosporangioum fulvum.</title>
        <authorList>
            <person name="Caradec T."/>
        </authorList>
    </citation>
    <scope>NUCLEOTIDE SEQUENCE</scope>
    <source>
        <strain evidence="4">NRRL B-16292</strain>
    </source>
</reference>
<dbReference type="Pfam" id="PF00892">
    <property type="entry name" value="EamA"/>
    <property type="match status" value="2"/>
</dbReference>
<keyword evidence="5" id="KW-1185">Reference proteome</keyword>
<proteinExistence type="inferred from homology"/>
<feature type="domain" description="EamA" evidence="3">
    <location>
        <begin position="154"/>
        <end position="288"/>
    </location>
</feature>
<feature type="transmembrane region" description="Helical" evidence="2">
    <location>
        <begin position="219"/>
        <end position="240"/>
    </location>
</feature>
<sequence>MDLLAIALALTAAVIHACWSLLSKRLSRYDPAAFVWLASLGSLLAYGPIVLVLTGSAALHPTGTQVVFMAGSILINLGYFMLTQYGYRNGDLSFVYPIARGTGPILATLGGVVLLGQVPSALGVVGLLAVAAGVMTLGLLGRPGTSGDRPAPASGLAYALLSGVAIAAYTLWDQHAVGALAISPLLLNVVDDAGRVVLLAPVAVRNRHEVRRLWRECRWLIVAAGTLMPVPYLLFLYALRLAPASVVSPVREVSVVLVVLAGGRLLAEGQLRVKLLVSATVLLGLVTLTVGA</sequence>
<evidence type="ECO:0000313" key="4">
    <source>
        <dbReference type="EMBL" id="UWP85448.1"/>
    </source>
</evidence>
<feature type="domain" description="EamA" evidence="3">
    <location>
        <begin position="4"/>
        <end position="137"/>
    </location>
</feature>
<feature type="transmembrane region" description="Helical" evidence="2">
    <location>
        <begin position="33"/>
        <end position="54"/>
    </location>
</feature>
<dbReference type="InterPro" id="IPR000620">
    <property type="entry name" value="EamA_dom"/>
</dbReference>
<feature type="transmembrane region" description="Helical" evidence="2">
    <location>
        <begin position="121"/>
        <end position="141"/>
    </location>
</feature>
<name>A0ABY5W5X3_9ACTN</name>
<feature type="transmembrane region" description="Helical" evidence="2">
    <location>
        <begin position="66"/>
        <end position="87"/>
    </location>
</feature>
<gene>
    <name evidence="4" type="ORF">Dfulv_14890</name>
</gene>
<feature type="transmembrane region" description="Helical" evidence="2">
    <location>
        <begin position="178"/>
        <end position="198"/>
    </location>
</feature>
<keyword evidence="2" id="KW-0472">Membrane</keyword>
<accession>A0ABY5W5X3</accession>
<comment type="similarity">
    <text evidence="1">Belongs to the EamA transporter family.</text>
</comment>
<dbReference type="EMBL" id="CP073720">
    <property type="protein sequence ID" value="UWP85448.1"/>
    <property type="molecule type" value="Genomic_DNA"/>
</dbReference>
<evidence type="ECO:0000256" key="1">
    <source>
        <dbReference type="ARBA" id="ARBA00007362"/>
    </source>
</evidence>
<dbReference type="Proteomes" id="UP001059617">
    <property type="component" value="Chromosome"/>
</dbReference>
<reference evidence="4" key="1">
    <citation type="submission" date="2021-04" db="EMBL/GenBank/DDBJ databases">
        <authorList>
            <person name="Hartkoorn R.C."/>
            <person name="Beaudoing E."/>
            <person name="Hot D."/>
        </authorList>
    </citation>
    <scope>NUCLEOTIDE SEQUENCE</scope>
    <source>
        <strain evidence="4">NRRL B-16292</strain>
    </source>
</reference>
<organism evidence="4 5">
    <name type="scientific">Dactylosporangium fulvum</name>
    <dbReference type="NCBI Taxonomy" id="53359"/>
    <lineage>
        <taxon>Bacteria</taxon>
        <taxon>Bacillati</taxon>
        <taxon>Actinomycetota</taxon>
        <taxon>Actinomycetes</taxon>
        <taxon>Micromonosporales</taxon>
        <taxon>Micromonosporaceae</taxon>
        <taxon>Dactylosporangium</taxon>
    </lineage>
</organism>
<keyword evidence="2" id="KW-0812">Transmembrane</keyword>
<protein>
    <submittedName>
        <fullName evidence="4">DMT family transporter</fullName>
    </submittedName>
</protein>
<evidence type="ECO:0000259" key="3">
    <source>
        <dbReference type="Pfam" id="PF00892"/>
    </source>
</evidence>
<evidence type="ECO:0000313" key="5">
    <source>
        <dbReference type="Proteomes" id="UP001059617"/>
    </source>
</evidence>
<evidence type="ECO:0000256" key="2">
    <source>
        <dbReference type="SAM" id="Phobius"/>
    </source>
</evidence>
<keyword evidence="2" id="KW-1133">Transmembrane helix</keyword>
<feature type="transmembrane region" description="Helical" evidence="2">
    <location>
        <begin position="153"/>
        <end position="172"/>
    </location>
</feature>
<dbReference type="SUPFAM" id="SSF103481">
    <property type="entry name" value="Multidrug resistance efflux transporter EmrE"/>
    <property type="match status" value="2"/>
</dbReference>
<dbReference type="InterPro" id="IPR037185">
    <property type="entry name" value="EmrE-like"/>
</dbReference>
<dbReference type="Gene3D" id="1.10.3730.20">
    <property type="match status" value="2"/>
</dbReference>
<dbReference type="RefSeq" id="WP_259863565.1">
    <property type="nucleotide sequence ID" value="NZ_BAAAST010000014.1"/>
</dbReference>